<evidence type="ECO:0000313" key="2">
    <source>
        <dbReference type="Proteomes" id="UP001178507"/>
    </source>
</evidence>
<gene>
    <name evidence="1" type="ORF">EVOR1521_LOCUS13817</name>
</gene>
<protein>
    <submittedName>
        <fullName evidence="1">Uncharacterized protein</fullName>
    </submittedName>
</protein>
<dbReference type="Proteomes" id="UP001178507">
    <property type="component" value="Unassembled WGS sequence"/>
</dbReference>
<reference evidence="1" key="1">
    <citation type="submission" date="2023-08" db="EMBL/GenBank/DDBJ databases">
        <authorList>
            <person name="Chen Y."/>
            <person name="Shah S."/>
            <person name="Dougan E. K."/>
            <person name="Thang M."/>
            <person name="Chan C."/>
        </authorList>
    </citation>
    <scope>NUCLEOTIDE SEQUENCE</scope>
</reference>
<comment type="caution">
    <text evidence="1">The sequence shown here is derived from an EMBL/GenBank/DDBJ whole genome shotgun (WGS) entry which is preliminary data.</text>
</comment>
<accession>A0AA36IHM1</accession>
<dbReference type="EMBL" id="CAUJNA010001580">
    <property type="protein sequence ID" value="CAJ1387823.1"/>
    <property type="molecule type" value="Genomic_DNA"/>
</dbReference>
<proteinExistence type="predicted"/>
<organism evidence="1 2">
    <name type="scientific">Effrenium voratum</name>
    <dbReference type="NCBI Taxonomy" id="2562239"/>
    <lineage>
        <taxon>Eukaryota</taxon>
        <taxon>Sar</taxon>
        <taxon>Alveolata</taxon>
        <taxon>Dinophyceae</taxon>
        <taxon>Suessiales</taxon>
        <taxon>Symbiodiniaceae</taxon>
        <taxon>Effrenium</taxon>
    </lineage>
</organism>
<name>A0AA36IHM1_9DINO</name>
<evidence type="ECO:0000313" key="1">
    <source>
        <dbReference type="EMBL" id="CAJ1387823.1"/>
    </source>
</evidence>
<dbReference type="InterPro" id="IPR029044">
    <property type="entry name" value="Nucleotide-diphossugar_trans"/>
</dbReference>
<dbReference type="SUPFAM" id="SSF53448">
    <property type="entry name" value="Nucleotide-diphospho-sugar transferases"/>
    <property type="match status" value="1"/>
</dbReference>
<keyword evidence="2" id="KW-1185">Reference proteome</keyword>
<dbReference type="AlphaFoldDB" id="A0AA36IHM1"/>
<sequence length="666" mass="74415">MGELQLTQKRLEVERELKAAQQAQLHGLRDTISAVRQQLLHATRENTELRAARQTQRINFRMPGASKLLGSLALVVSSANDCDGILAGPECCAPEEVGETDWNPLLQDNMVKFGKVIGEGSHRFESSLNPALCDRDLEHFTDMVSLASASAPSSQALGAAFEACRSRRGRLLQMDLHLRAGGACDLDLAGWFCSPVSCAAPYEKWILSARHFLRLFPHCAKFAVQPCVWQNAAKMYRLVHVRDLALVFQHMELSNLPLQEHTSQVVDPSELLTALHSDSDLLPWPLVRPFADLAQTRRPTLRLSAAPPEKLRLPALVDLSAPWALDLLCQAANASHCAVRHLRGLERLLGHGARLRWQDFTPLCREELLKAAPQLEAQYAAETAELVRVLARAGHAVPPELVLSLAELCESRRARADDWKGRRSCVTAEAPTGCSCRNQPAPCFPRTAPCAVSFSGAQRRAVVAAFDLQIPLEQPYRTWGLHAAPLDFLLNFDLRRTTGPRPDRVLLLPPEKLAKHPLRERTRKRLQRAQIRVIEVPWIEPPDISASVARRNRENHFGNREYIRLHAMNLDEYDVIVYLDTDVRIVGDLAPAFNCGQQMFLATGSLIAPLDGGFFAVKPSRALFSAMLEVLQKIRYDRETGWNRARPRATLTSRRFWICCLALPAS</sequence>
<dbReference type="Gene3D" id="3.90.550.10">
    <property type="entry name" value="Spore Coat Polysaccharide Biosynthesis Protein SpsA, Chain A"/>
    <property type="match status" value="1"/>
</dbReference>